<dbReference type="InterPro" id="IPR014543">
    <property type="entry name" value="UCP028291"/>
</dbReference>
<comment type="caution">
    <text evidence="1">The sequence shown here is derived from an EMBL/GenBank/DDBJ whole genome shotgun (WGS) entry which is preliminary data.</text>
</comment>
<dbReference type="Gene3D" id="3.30.310.50">
    <property type="entry name" value="Alpha-D-phosphohexomutase, C-terminal domain"/>
    <property type="match status" value="1"/>
</dbReference>
<dbReference type="Proteomes" id="UP000524237">
    <property type="component" value="Unassembled WGS sequence"/>
</dbReference>
<dbReference type="AlphaFoldDB" id="A0A7W3JTH1"/>
<evidence type="ECO:0008006" key="3">
    <source>
        <dbReference type="Google" id="ProtNLM"/>
    </source>
</evidence>
<dbReference type="EMBL" id="JACGWU010000002">
    <property type="protein sequence ID" value="MBA8828958.1"/>
    <property type="molecule type" value="Genomic_DNA"/>
</dbReference>
<evidence type="ECO:0000313" key="2">
    <source>
        <dbReference type="Proteomes" id="UP000524237"/>
    </source>
</evidence>
<sequence>MTQQSFRQTANVTIDRPARYGKQLASHIGHKVTVDTVDNGWIAHIAGGLGSITPQASTLDLVAEGVDDASLERIKDVLERHLRKFAGELDIKVDWS</sequence>
<dbReference type="Pfam" id="PF09981">
    <property type="entry name" value="DUF2218"/>
    <property type="match status" value="1"/>
</dbReference>
<keyword evidence="2" id="KW-1185">Reference proteome</keyword>
<organism evidence="1 2">
    <name type="scientific">Alpinimonas psychrophila</name>
    <dbReference type="NCBI Taxonomy" id="748908"/>
    <lineage>
        <taxon>Bacteria</taxon>
        <taxon>Bacillati</taxon>
        <taxon>Actinomycetota</taxon>
        <taxon>Actinomycetes</taxon>
        <taxon>Micrococcales</taxon>
        <taxon>Microbacteriaceae</taxon>
        <taxon>Alpinimonas</taxon>
    </lineage>
</organism>
<name>A0A7W3JTH1_9MICO</name>
<reference evidence="1 2" key="1">
    <citation type="submission" date="2020-07" db="EMBL/GenBank/DDBJ databases">
        <title>Sequencing the genomes of 1000 actinobacteria strains.</title>
        <authorList>
            <person name="Klenk H.-P."/>
        </authorList>
    </citation>
    <scope>NUCLEOTIDE SEQUENCE [LARGE SCALE GENOMIC DNA]</scope>
    <source>
        <strain evidence="1 2">DSM 23737</strain>
    </source>
</reference>
<dbReference type="RefSeq" id="WP_182484392.1">
    <property type="nucleotide sequence ID" value="NZ_JACGWU010000002.1"/>
</dbReference>
<proteinExistence type="predicted"/>
<evidence type="ECO:0000313" key="1">
    <source>
        <dbReference type="EMBL" id="MBA8828958.1"/>
    </source>
</evidence>
<gene>
    <name evidence="1" type="ORF">FB555_001056</name>
</gene>
<protein>
    <recommendedName>
        <fullName evidence="3">DUF2218 domain-containing protein</fullName>
    </recommendedName>
</protein>
<accession>A0A7W3JTH1</accession>